<sequence>MRTIWTKARKTSVTQERRLPLYVFLLLIILMGFAWDLFRERPGAVQAEDAVILGEEEMIELSVQESGETIEVLAKVDTGAGYSSIDEDLAEDLGIDLDDPEDTVKIDSANGVKRRPLVRVRIKVAGKTLDTRVTVADRSELSKDALLGSRDLDGFLIKPNAEQLTSPDDPEPPSPSE</sequence>
<dbReference type="SUPFAM" id="SSF50630">
    <property type="entry name" value="Acid proteases"/>
    <property type="match status" value="1"/>
</dbReference>
<feature type="transmembrane region" description="Helical" evidence="2">
    <location>
        <begin position="21"/>
        <end position="38"/>
    </location>
</feature>
<evidence type="ECO:0000256" key="1">
    <source>
        <dbReference type="SAM" id="MobiDB-lite"/>
    </source>
</evidence>
<dbReference type="Pfam" id="PF13650">
    <property type="entry name" value="Asp_protease_2"/>
    <property type="match status" value="1"/>
</dbReference>
<keyword evidence="2" id="KW-0812">Transmembrane</keyword>
<proteinExistence type="predicted"/>
<dbReference type="EMBL" id="CADCVE010000028">
    <property type="protein sequence ID" value="CAA9450631.1"/>
    <property type="molecule type" value="Genomic_DNA"/>
</dbReference>
<dbReference type="InterPro" id="IPR034122">
    <property type="entry name" value="Retropepsin-like_bacterial"/>
</dbReference>
<protein>
    <submittedName>
        <fullName evidence="3">Uncharacterized protein</fullName>
    </submittedName>
</protein>
<keyword evidence="2" id="KW-0472">Membrane</keyword>
<keyword evidence="2" id="KW-1133">Transmembrane helix</keyword>
<evidence type="ECO:0000313" key="3">
    <source>
        <dbReference type="EMBL" id="CAA9450631.1"/>
    </source>
</evidence>
<dbReference type="Gene3D" id="2.40.70.10">
    <property type="entry name" value="Acid Proteases"/>
    <property type="match status" value="1"/>
</dbReference>
<feature type="region of interest" description="Disordered" evidence="1">
    <location>
        <begin position="158"/>
        <end position="177"/>
    </location>
</feature>
<name>A0A6J4QZ13_9ACTN</name>
<gene>
    <name evidence="3" type="ORF">AVDCRST_MAG28-1223</name>
</gene>
<reference evidence="3" key="1">
    <citation type="submission" date="2020-02" db="EMBL/GenBank/DDBJ databases">
        <authorList>
            <person name="Meier V. D."/>
        </authorList>
    </citation>
    <scope>NUCLEOTIDE SEQUENCE</scope>
    <source>
        <strain evidence="3">AVDCRST_MAG28</strain>
    </source>
</reference>
<dbReference type="InterPro" id="IPR021109">
    <property type="entry name" value="Peptidase_aspartic_dom_sf"/>
</dbReference>
<dbReference type="CDD" id="cd05483">
    <property type="entry name" value="retropepsin_like_bacteria"/>
    <property type="match status" value="1"/>
</dbReference>
<evidence type="ECO:0000256" key="2">
    <source>
        <dbReference type="SAM" id="Phobius"/>
    </source>
</evidence>
<dbReference type="AlphaFoldDB" id="A0A6J4QZ13"/>
<organism evidence="3">
    <name type="scientific">uncultured Rubrobacteraceae bacterium</name>
    <dbReference type="NCBI Taxonomy" id="349277"/>
    <lineage>
        <taxon>Bacteria</taxon>
        <taxon>Bacillati</taxon>
        <taxon>Actinomycetota</taxon>
        <taxon>Rubrobacteria</taxon>
        <taxon>Rubrobacterales</taxon>
        <taxon>Rubrobacteraceae</taxon>
        <taxon>environmental samples</taxon>
    </lineage>
</organism>
<accession>A0A6J4QZ13</accession>